<accession>A0A813Z9D7</accession>
<keyword evidence="7 11" id="KW-0406">Ion transport</keyword>
<dbReference type="Proteomes" id="UP000663879">
    <property type="component" value="Unassembled WGS sequence"/>
</dbReference>
<keyword evidence="5 12" id="KW-1133">Transmembrane helix</keyword>
<evidence type="ECO:0000256" key="3">
    <source>
        <dbReference type="ARBA" id="ARBA00022461"/>
    </source>
</evidence>
<dbReference type="Pfam" id="PF00858">
    <property type="entry name" value="ASC"/>
    <property type="match status" value="1"/>
</dbReference>
<evidence type="ECO:0000256" key="6">
    <source>
        <dbReference type="ARBA" id="ARBA00023053"/>
    </source>
</evidence>
<dbReference type="EMBL" id="CAJNOC010001838">
    <property type="protein sequence ID" value="CAF0894771.1"/>
    <property type="molecule type" value="Genomic_DNA"/>
</dbReference>
<evidence type="ECO:0000256" key="12">
    <source>
        <dbReference type="SAM" id="Phobius"/>
    </source>
</evidence>
<evidence type="ECO:0000256" key="11">
    <source>
        <dbReference type="RuleBase" id="RU000679"/>
    </source>
</evidence>
<comment type="subcellular location">
    <subcellularLocation>
        <location evidence="1">Membrane</location>
        <topology evidence="1">Multi-pass membrane protein</topology>
    </subcellularLocation>
</comment>
<sequence length="501" mass="58756">MDDSTLDTIRKERSISLIKKIIINWALNTTAHAFGNIIRAQSIIIRIIWTICLLASTAYCFYLIIQTIVLYTKYEVNTRLNLVYETPTKFPAVTICNLNTFNADFSKESIEDVLNEKRIFANQSKPIDFVETASQQFKAPFNDPGFLQRNRLIYFGFFLREMLGDCKYQRENCFKEDFQLNENYYYGNCFTFNSDTQKTKLWKKTGIVNGLRLELYTGGQEVYTYKTGFKVFVHNQSDTPFFDEEGIDVSVGQQTNIAISRTFLNRLSEPHSNCIQNDNLDYYFKSNSFFKYIWTNFNFTRYTLKYCMKACLQDYIVSQCACFDTRLVLPIQTKLSLCISTEQVECTIKSDIEFHNRKEIISNCYEKCPNECNKVIYHQTVSKSRYPTKWYSDLVNKSQMYLEVVKKSDLSHLEKNALVINVYYDRNYYMSIDESPSMTFEDLLAFIGGNFGLFVGASMLTFGEAIEIFFLIVFVYVSKYFNFNSKKREEVDINDIEMNRF</sequence>
<proteinExistence type="inferred from homology"/>
<keyword evidence="10 11" id="KW-0407">Ion channel</keyword>
<evidence type="ECO:0000256" key="2">
    <source>
        <dbReference type="ARBA" id="ARBA00022448"/>
    </source>
</evidence>
<dbReference type="AlphaFoldDB" id="A0A813Z9D7"/>
<feature type="transmembrane region" description="Helical" evidence="12">
    <location>
        <begin position="43"/>
        <end position="65"/>
    </location>
</feature>
<evidence type="ECO:0000256" key="5">
    <source>
        <dbReference type="ARBA" id="ARBA00022989"/>
    </source>
</evidence>
<dbReference type="Gene3D" id="2.60.470.10">
    <property type="entry name" value="Acid-sensing ion channels like domains"/>
    <property type="match status" value="1"/>
</dbReference>
<organism evidence="13 14">
    <name type="scientific">Brachionus calyciflorus</name>
    <dbReference type="NCBI Taxonomy" id="104777"/>
    <lineage>
        <taxon>Eukaryota</taxon>
        <taxon>Metazoa</taxon>
        <taxon>Spiralia</taxon>
        <taxon>Gnathifera</taxon>
        <taxon>Rotifera</taxon>
        <taxon>Eurotatoria</taxon>
        <taxon>Monogononta</taxon>
        <taxon>Pseudotrocha</taxon>
        <taxon>Ploima</taxon>
        <taxon>Brachionidae</taxon>
        <taxon>Brachionus</taxon>
    </lineage>
</organism>
<comment type="similarity">
    <text evidence="11">Belongs to the amiloride-sensitive sodium channel (TC 1.A.6) family.</text>
</comment>
<protein>
    <submittedName>
        <fullName evidence="13">Uncharacterized protein</fullName>
    </submittedName>
</protein>
<gene>
    <name evidence="13" type="ORF">OXX778_LOCUS11095</name>
</gene>
<evidence type="ECO:0000256" key="1">
    <source>
        <dbReference type="ARBA" id="ARBA00004141"/>
    </source>
</evidence>
<dbReference type="GO" id="GO:0015280">
    <property type="term" value="F:ligand-gated sodium channel activity"/>
    <property type="evidence" value="ECO:0007669"/>
    <property type="project" value="TreeGrafter"/>
</dbReference>
<keyword evidence="4 11" id="KW-0812">Transmembrane</keyword>
<keyword evidence="2 11" id="KW-0813">Transport</keyword>
<name>A0A813Z9D7_9BILA</name>
<keyword evidence="3 11" id="KW-0894">Sodium channel</keyword>
<evidence type="ECO:0000256" key="8">
    <source>
        <dbReference type="ARBA" id="ARBA00023136"/>
    </source>
</evidence>
<evidence type="ECO:0000256" key="7">
    <source>
        <dbReference type="ARBA" id="ARBA00023065"/>
    </source>
</evidence>
<dbReference type="PRINTS" id="PR01078">
    <property type="entry name" value="AMINACHANNEL"/>
</dbReference>
<keyword evidence="14" id="KW-1185">Reference proteome</keyword>
<keyword evidence="8 12" id="KW-0472">Membrane</keyword>
<evidence type="ECO:0000256" key="4">
    <source>
        <dbReference type="ARBA" id="ARBA00022692"/>
    </source>
</evidence>
<dbReference type="GO" id="GO:0005886">
    <property type="term" value="C:plasma membrane"/>
    <property type="evidence" value="ECO:0007669"/>
    <property type="project" value="TreeGrafter"/>
</dbReference>
<dbReference type="OrthoDB" id="6502088at2759"/>
<dbReference type="InterPro" id="IPR001873">
    <property type="entry name" value="ENaC"/>
</dbReference>
<evidence type="ECO:0000313" key="14">
    <source>
        <dbReference type="Proteomes" id="UP000663879"/>
    </source>
</evidence>
<comment type="caution">
    <text evidence="13">The sequence shown here is derived from an EMBL/GenBank/DDBJ whole genome shotgun (WGS) entry which is preliminary data.</text>
</comment>
<keyword evidence="6" id="KW-0915">Sodium</keyword>
<evidence type="ECO:0000256" key="10">
    <source>
        <dbReference type="ARBA" id="ARBA00023303"/>
    </source>
</evidence>
<keyword evidence="9 11" id="KW-0739">Sodium transport</keyword>
<feature type="transmembrane region" description="Helical" evidence="12">
    <location>
        <begin position="451"/>
        <end position="477"/>
    </location>
</feature>
<dbReference type="PANTHER" id="PTHR11690:SF248">
    <property type="entry name" value="PICKPOCKET 17, ISOFORM A"/>
    <property type="match status" value="1"/>
</dbReference>
<dbReference type="Gene3D" id="1.10.287.770">
    <property type="entry name" value="YojJ-like"/>
    <property type="match status" value="1"/>
</dbReference>
<dbReference type="PANTHER" id="PTHR11690">
    <property type="entry name" value="AMILORIDE-SENSITIVE SODIUM CHANNEL-RELATED"/>
    <property type="match status" value="1"/>
</dbReference>
<evidence type="ECO:0000256" key="9">
    <source>
        <dbReference type="ARBA" id="ARBA00023201"/>
    </source>
</evidence>
<reference evidence="13" key="1">
    <citation type="submission" date="2021-02" db="EMBL/GenBank/DDBJ databases">
        <authorList>
            <person name="Nowell W R."/>
        </authorList>
    </citation>
    <scope>NUCLEOTIDE SEQUENCE</scope>
    <source>
        <strain evidence="13">Ploen Becks lab</strain>
    </source>
</reference>
<evidence type="ECO:0000313" key="13">
    <source>
        <dbReference type="EMBL" id="CAF0894771.1"/>
    </source>
</evidence>